<accession>A0A9P6CAR6</accession>
<feature type="compositionally biased region" description="Acidic residues" evidence="3">
    <location>
        <begin position="604"/>
        <end position="634"/>
    </location>
</feature>
<dbReference type="SUPFAM" id="SSF50729">
    <property type="entry name" value="PH domain-like"/>
    <property type="match status" value="1"/>
</dbReference>
<name>A0A9P6CAR6_9AGAR</name>
<dbReference type="InterPro" id="IPR013719">
    <property type="entry name" value="RTT106/SPT16-like_middle_dom"/>
</dbReference>
<feature type="compositionally biased region" description="Acidic residues" evidence="3">
    <location>
        <begin position="518"/>
        <end position="532"/>
    </location>
</feature>
<dbReference type="AlphaFoldDB" id="A0A9P6CAR6"/>
<gene>
    <name evidence="5" type="ORF">BDZ94DRAFT_1239812</name>
</gene>
<proteinExistence type="inferred from homology"/>
<evidence type="ECO:0000313" key="6">
    <source>
        <dbReference type="Proteomes" id="UP000807353"/>
    </source>
</evidence>
<keyword evidence="6" id="KW-1185">Reference proteome</keyword>
<dbReference type="GO" id="GO:0031491">
    <property type="term" value="F:nucleosome binding"/>
    <property type="evidence" value="ECO:0007669"/>
    <property type="project" value="TreeGrafter"/>
</dbReference>
<dbReference type="Gene3D" id="2.30.29.30">
    <property type="entry name" value="Pleckstrin-homology domain (PH domain)/Phosphotyrosine-binding domain (PTB)"/>
    <property type="match status" value="1"/>
</dbReference>
<feature type="region of interest" description="Disordered" evidence="3">
    <location>
        <begin position="240"/>
        <end position="282"/>
    </location>
</feature>
<dbReference type="OrthoDB" id="75754at2759"/>
<organism evidence="5 6">
    <name type="scientific">Collybia nuda</name>
    <dbReference type="NCBI Taxonomy" id="64659"/>
    <lineage>
        <taxon>Eukaryota</taxon>
        <taxon>Fungi</taxon>
        <taxon>Dikarya</taxon>
        <taxon>Basidiomycota</taxon>
        <taxon>Agaricomycotina</taxon>
        <taxon>Agaricomycetes</taxon>
        <taxon>Agaricomycetidae</taxon>
        <taxon>Agaricales</taxon>
        <taxon>Tricholomatineae</taxon>
        <taxon>Clitocybaceae</taxon>
        <taxon>Collybia</taxon>
    </lineage>
</organism>
<evidence type="ECO:0000256" key="3">
    <source>
        <dbReference type="SAM" id="MobiDB-lite"/>
    </source>
</evidence>
<feature type="compositionally biased region" description="Acidic residues" evidence="3">
    <location>
        <begin position="579"/>
        <end position="596"/>
    </location>
</feature>
<comment type="similarity">
    <text evidence="1">Belongs to the RTT106 family.</text>
</comment>
<feature type="compositionally biased region" description="Basic and acidic residues" evidence="3">
    <location>
        <begin position="246"/>
        <end position="255"/>
    </location>
</feature>
<feature type="compositionally biased region" description="Polar residues" evidence="3">
    <location>
        <begin position="265"/>
        <end position="279"/>
    </location>
</feature>
<evidence type="ECO:0000256" key="1">
    <source>
        <dbReference type="ARBA" id="ARBA00006159"/>
    </source>
</evidence>
<reference evidence="5" key="1">
    <citation type="submission" date="2020-11" db="EMBL/GenBank/DDBJ databases">
        <authorList>
            <consortium name="DOE Joint Genome Institute"/>
            <person name="Ahrendt S."/>
            <person name="Riley R."/>
            <person name="Andreopoulos W."/>
            <person name="Labutti K."/>
            <person name="Pangilinan J."/>
            <person name="Ruiz-Duenas F.J."/>
            <person name="Barrasa J.M."/>
            <person name="Sanchez-Garcia M."/>
            <person name="Camarero S."/>
            <person name="Miyauchi S."/>
            <person name="Serrano A."/>
            <person name="Linde D."/>
            <person name="Babiker R."/>
            <person name="Drula E."/>
            <person name="Ayuso-Fernandez I."/>
            <person name="Pacheco R."/>
            <person name="Padilla G."/>
            <person name="Ferreira P."/>
            <person name="Barriuso J."/>
            <person name="Kellner H."/>
            <person name="Castanera R."/>
            <person name="Alfaro M."/>
            <person name="Ramirez L."/>
            <person name="Pisabarro A.G."/>
            <person name="Kuo A."/>
            <person name="Tritt A."/>
            <person name="Lipzen A."/>
            <person name="He G."/>
            <person name="Yan M."/>
            <person name="Ng V."/>
            <person name="Cullen D."/>
            <person name="Martin F."/>
            <person name="Rosso M.-N."/>
            <person name="Henrissat B."/>
            <person name="Hibbett D."/>
            <person name="Martinez A.T."/>
            <person name="Grigoriev I.V."/>
        </authorList>
    </citation>
    <scope>NUCLEOTIDE SEQUENCE</scope>
    <source>
        <strain evidence="5">CBS 247.69</strain>
    </source>
</reference>
<comment type="function">
    <text evidence="2">Component of the FACT complex, a general chromatin factor that acts to reorganize nucleosomes. The FACT complex is involved in multiple processes that require DNA as a template such as mRNA elongation, DNA replication and DNA repair. During transcription elongation the FACT complex acts as a histone chaperone that both destabilizes and restores nucleosomal structure. It facilitates the passage of RNA polymerase II and transcription by promoting the dissociation of one histone H2A-H2B dimer from the nucleosome, then subsequently promotes the reestablishment of the nucleosome following the passage of RNA polymerase II.</text>
</comment>
<evidence type="ECO:0000313" key="5">
    <source>
        <dbReference type="EMBL" id="KAF9458721.1"/>
    </source>
</evidence>
<comment type="caution">
    <text evidence="5">The sequence shown here is derived from an EMBL/GenBank/DDBJ whole genome shotgun (WGS) entry which is preliminary data.</text>
</comment>
<dbReference type="PANTHER" id="PTHR45849">
    <property type="entry name" value="FACT COMPLEX SUBUNIT SSRP1"/>
    <property type="match status" value="1"/>
</dbReference>
<dbReference type="PANTHER" id="PTHR45849:SF3">
    <property type="entry name" value="HISTONE CHAPERONE RTT106"/>
    <property type="match status" value="1"/>
</dbReference>
<evidence type="ECO:0000259" key="4">
    <source>
        <dbReference type="SMART" id="SM01287"/>
    </source>
</evidence>
<dbReference type="Proteomes" id="UP000807353">
    <property type="component" value="Unassembled WGS sequence"/>
</dbReference>
<dbReference type="EMBL" id="MU150333">
    <property type="protein sequence ID" value="KAF9458721.1"/>
    <property type="molecule type" value="Genomic_DNA"/>
</dbReference>
<feature type="region of interest" description="Disordered" evidence="3">
    <location>
        <begin position="567"/>
        <end position="648"/>
    </location>
</feature>
<dbReference type="Pfam" id="PF08512">
    <property type="entry name" value="Rttp106-like_middle"/>
    <property type="match status" value="1"/>
</dbReference>
<dbReference type="InterPro" id="IPR050454">
    <property type="entry name" value="RTT106/SSRP1_HistChap/FACT"/>
</dbReference>
<sequence>MNDAYTHDLALEQTTKQALLTSTFEKSEMTAPSRVLPRPSVHKAKEPALRRNICSHKPWSGMGSAVRLRDVLACLALEIKKYRTGSGEPREEDFNWGRWGWNFLGVTGMVPRWYPVIVTFTTTALSSHHPPISAPTHRLQKLFSSLVLVAYLQSIPPHTLVIIQSNHMASEAPYLRAILPSLPTDVAKKIRILCGAPDSSAEYVLDTLIRFVSGAECAPAAPQEARALWPEKQREATKILNGMIHRPGEAKRAREDDDDADADATSQASKRQKSSALEDTTTTPLDEEIFTLHAVSTTSPIRKKVDITICKASLKFTHSTTHTLEATVPRSGLTRAFLLPTRGKTKPHWTVVILSTDTTERSKPNAPVSSTPSQQVIFGLDATTPSALTSTTHPTSSTSPAQVNTISKGNPSLPALRAFFTALSLPLLEPSPSVFKSVCTGPGTGASALPDGVPGVEAYRSAKQGSLWFMPAGILWGESKPCEFWAVENLVGKADGVRVVNASGRTCSVVLTRKSGEEENGEGEGDGGEDMGVETEFSLVDSREKAGIDVWVRAYRHLFGKVPQPGAGLAGAGGAAQMEDSDEDDEDFEMDSDEVGDTSSSSSEESDDGDEEDGSAGDPDGSDAEGSDEEEELKEENHPLMKPGAMPRMSRAAIDMVVGMVEDDMMGVGSGDELEEDELDD</sequence>
<dbReference type="InterPro" id="IPR011993">
    <property type="entry name" value="PH-like_dom_sf"/>
</dbReference>
<evidence type="ECO:0000256" key="2">
    <source>
        <dbReference type="ARBA" id="ARBA00025370"/>
    </source>
</evidence>
<dbReference type="SMART" id="SM01287">
    <property type="entry name" value="Rtt106"/>
    <property type="match status" value="1"/>
</dbReference>
<feature type="region of interest" description="Disordered" evidence="3">
    <location>
        <begin position="511"/>
        <end position="532"/>
    </location>
</feature>
<feature type="domain" description="Histone chaperone RTT106/FACT complex subunit SPT16-like middle" evidence="4">
    <location>
        <begin position="453"/>
        <end position="562"/>
    </location>
</feature>
<protein>
    <submittedName>
        <fullName evidence="5">Histone chaperone Rttp106-like-domain-containing protein</fullName>
    </submittedName>
</protein>
<dbReference type="GO" id="GO:0042393">
    <property type="term" value="F:histone binding"/>
    <property type="evidence" value="ECO:0007669"/>
    <property type="project" value="TreeGrafter"/>
</dbReference>